<dbReference type="Proteomes" id="UP000305753">
    <property type="component" value="Segment"/>
</dbReference>
<sequence length="158" mass="18164">MLVHKHPMIEVKIYGIPFMISIPKLQKFLDSCRNIKNDTIYFAIGSRGGIIAFEENPKVDGNFWQSPENYWTLDLPDFDIEFEDPNEWRLTVTPFHLANLWDITKRKRILFISGKYQDQTGYVDHVCTDGQYPTATVVLDGTGARVFADLSSFITEPA</sequence>
<accession>A0A4P2TE67</accession>
<name>A0A4P2TE67_9CAUD</name>
<evidence type="ECO:0000313" key="1">
    <source>
        <dbReference type="EMBL" id="AWY10102.1"/>
    </source>
</evidence>
<reference evidence="1 2" key="1">
    <citation type="submission" date="2018-05" db="EMBL/GenBank/DDBJ databases">
        <title>Whole genome sequencing of Vibrio phage VP-1.</title>
        <authorList>
            <person name="Nandita M."/>
            <person name="Bhat S.G."/>
        </authorList>
    </citation>
    <scope>NUCLEOTIDE SEQUENCE [LARGE SCALE GENOMIC DNA]</scope>
</reference>
<proteinExistence type="predicted"/>
<evidence type="ECO:0000313" key="2">
    <source>
        <dbReference type="Proteomes" id="UP000305753"/>
    </source>
</evidence>
<dbReference type="EMBL" id="MH363700">
    <property type="protein sequence ID" value="AWY10102.1"/>
    <property type="molecule type" value="Genomic_DNA"/>
</dbReference>
<protein>
    <submittedName>
        <fullName evidence="1">Uncharacterized protein</fullName>
    </submittedName>
</protein>
<organism evidence="1 2">
    <name type="scientific">Vibrio phage VP-1</name>
    <dbReference type="NCBI Taxonomy" id="2234088"/>
    <lineage>
        <taxon>Viruses</taxon>
        <taxon>Duplodnaviria</taxon>
        <taxon>Heunggongvirae</taxon>
        <taxon>Uroviricota</taxon>
        <taxon>Caudoviricetes</taxon>
        <taxon>Pantevenvirales</taxon>
        <taxon>Ackermannviridae</taxon>
        <taxon>Vapseptimavirus</taxon>
        <taxon>Vapseptimavirus VAP7</taxon>
    </lineage>
</organism>